<evidence type="ECO:0000256" key="3">
    <source>
        <dbReference type="ARBA" id="ARBA00023163"/>
    </source>
</evidence>
<proteinExistence type="predicted"/>
<dbReference type="PRINTS" id="PR00455">
    <property type="entry name" value="HTHTETR"/>
</dbReference>
<dbReference type="InterPro" id="IPR036271">
    <property type="entry name" value="Tet_transcr_reg_TetR-rel_C_sf"/>
</dbReference>
<evidence type="ECO:0000313" key="6">
    <source>
        <dbReference type="EMBL" id="GHD01667.1"/>
    </source>
</evidence>
<comment type="caution">
    <text evidence="6">The sequence shown here is derived from an EMBL/GenBank/DDBJ whole genome shotgun (WGS) entry which is preliminary data.</text>
</comment>
<dbReference type="PANTHER" id="PTHR47506">
    <property type="entry name" value="TRANSCRIPTIONAL REGULATORY PROTEIN"/>
    <property type="match status" value="1"/>
</dbReference>
<dbReference type="Gene3D" id="1.10.10.60">
    <property type="entry name" value="Homeodomain-like"/>
    <property type="match status" value="1"/>
</dbReference>
<dbReference type="Proteomes" id="UP000638353">
    <property type="component" value="Unassembled WGS sequence"/>
</dbReference>
<dbReference type="SUPFAM" id="SSF48498">
    <property type="entry name" value="Tetracyclin repressor-like, C-terminal domain"/>
    <property type="match status" value="1"/>
</dbReference>
<evidence type="ECO:0000256" key="1">
    <source>
        <dbReference type="ARBA" id="ARBA00023015"/>
    </source>
</evidence>
<keyword evidence="3" id="KW-0804">Transcription</keyword>
<dbReference type="EMBL" id="BMVC01000009">
    <property type="protein sequence ID" value="GHD01667.1"/>
    <property type="molecule type" value="Genomic_DNA"/>
</dbReference>
<gene>
    <name evidence="6" type="ORF">GCM10010334_47590</name>
</gene>
<reference evidence="6" key="1">
    <citation type="journal article" date="2014" name="Int. J. Syst. Evol. Microbiol.">
        <title>Complete genome sequence of Corynebacterium casei LMG S-19264T (=DSM 44701T), isolated from a smear-ripened cheese.</title>
        <authorList>
            <consortium name="US DOE Joint Genome Institute (JGI-PGF)"/>
            <person name="Walter F."/>
            <person name="Albersmeier A."/>
            <person name="Kalinowski J."/>
            <person name="Ruckert C."/>
        </authorList>
    </citation>
    <scope>NUCLEOTIDE SEQUENCE</scope>
    <source>
        <strain evidence="6">JCM 4637</strain>
    </source>
</reference>
<dbReference type="Gene3D" id="1.10.357.10">
    <property type="entry name" value="Tetracycline Repressor, domain 2"/>
    <property type="match status" value="1"/>
</dbReference>
<dbReference type="SUPFAM" id="SSF46689">
    <property type="entry name" value="Homeodomain-like"/>
    <property type="match status" value="1"/>
</dbReference>
<dbReference type="InterPro" id="IPR009057">
    <property type="entry name" value="Homeodomain-like_sf"/>
</dbReference>
<keyword evidence="1" id="KW-0805">Transcription regulation</keyword>
<reference evidence="6" key="2">
    <citation type="submission" date="2020-09" db="EMBL/GenBank/DDBJ databases">
        <authorList>
            <person name="Sun Q."/>
            <person name="Ohkuma M."/>
        </authorList>
    </citation>
    <scope>NUCLEOTIDE SEQUENCE</scope>
    <source>
        <strain evidence="6">JCM 4637</strain>
    </source>
</reference>
<evidence type="ECO:0000256" key="4">
    <source>
        <dbReference type="PROSITE-ProRule" id="PRU00335"/>
    </source>
</evidence>
<sequence length="266" mass="28987">MREAPARWAKEAPAPPLHLKRSAARLGGGLGAQFPAPLKGHGKSAPARRCPAQYWTGWFITCASVLRMARPRTFDEGQALEAAMRTFWAKGYEATSTQDLCEATGLGRSSIYNTFASKRDLFRRALEHYTEVMNARQAALLEDGSLPGADRIRALFALIIDGEFEVRERGRSIGCLTVNTTVELARYDEPEVTALLERDLARRLGTFRTAVEAGRRDGSITSERGADSLARYLNAVIGGMRVSAQGGADRATLEAVAESALDALTR</sequence>
<keyword evidence="2 4" id="KW-0238">DNA-binding</keyword>
<evidence type="ECO:0000259" key="5">
    <source>
        <dbReference type="PROSITE" id="PS50977"/>
    </source>
</evidence>
<name>A0A919CBI3_9ACTN</name>
<accession>A0A919CBI3</accession>
<dbReference type="InterPro" id="IPR001647">
    <property type="entry name" value="HTH_TetR"/>
</dbReference>
<dbReference type="Pfam" id="PF16925">
    <property type="entry name" value="TetR_C_13"/>
    <property type="match status" value="1"/>
</dbReference>
<organism evidence="6 7">
    <name type="scientific">Streptomyces finlayi</name>
    <dbReference type="NCBI Taxonomy" id="67296"/>
    <lineage>
        <taxon>Bacteria</taxon>
        <taxon>Bacillati</taxon>
        <taxon>Actinomycetota</taxon>
        <taxon>Actinomycetes</taxon>
        <taxon>Kitasatosporales</taxon>
        <taxon>Streptomycetaceae</taxon>
        <taxon>Streptomyces</taxon>
    </lineage>
</organism>
<dbReference type="AlphaFoldDB" id="A0A919CBI3"/>
<feature type="DNA-binding region" description="H-T-H motif" evidence="4">
    <location>
        <begin position="96"/>
        <end position="115"/>
    </location>
</feature>
<dbReference type="GO" id="GO:0003677">
    <property type="term" value="F:DNA binding"/>
    <property type="evidence" value="ECO:0007669"/>
    <property type="project" value="UniProtKB-UniRule"/>
</dbReference>
<protein>
    <recommendedName>
        <fullName evidence="5">HTH tetR-type domain-containing protein</fullName>
    </recommendedName>
</protein>
<dbReference type="PANTHER" id="PTHR47506:SF1">
    <property type="entry name" value="HTH-TYPE TRANSCRIPTIONAL REGULATOR YJDC"/>
    <property type="match status" value="1"/>
</dbReference>
<dbReference type="Pfam" id="PF00440">
    <property type="entry name" value="TetR_N"/>
    <property type="match status" value="1"/>
</dbReference>
<dbReference type="InterPro" id="IPR011075">
    <property type="entry name" value="TetR_C"/>
</dbReference>
<feature type="domain" description="HTH tetR-type" evidence="5">
    <location>
        <begin position="73"/>
        <end position="133"/>
    </location>
</feature>
<evidence type="ECO:0000313" key="7">
    <source>
        <dbReference type="Proteomes" id="UP000638353"/>
    </source>
</evidence>
<evidence type="ECO:0000256" key="2">
    <source>
        <dbReference type="ARBA" id="ARBA00023125"/>
    </source>
</evidence>
<dbReference type="PROSITE" id="PS50977">
    <property type="entry name" value="HTH_TETR_2"/>
    <property type="match status" value="1"/>
</dbReference>